<dbReference type="EMBL" id="FZOJ01000004">
    <property type="protein sequence ID" value="SNS10893.1"/>
    <property type="molecule type" value="Genomic_DNA"/>
</dbReference>
<dbReference type="Gene3D" id="3.50.50.60">
    <property type="entry name" value="FAD/NAD(P)-binding domain"/>
    <property type="match status" value="1"/>
</dbReference>
<keyword evidence="2" id="KW-0285">Flavoprotein</keyword>
<sequence>MGKQVNVLVIGGGAAGLIAAIAAARNGAKVTILEKMDRVGKKLLATGNGRCNFTNINIDLRFFHGSNVRFAQGVLKAFDVEQTLSFFEYLGVAHKIEDGGKIFPMSDQASSMLDLLRYEIQQLGIEECCNAEVIKIQRNDREFELVLKDGSVVEGEKVIITTGGKASPQFGSDGDGHRLAVDLGHRSVETFPALVQLKLNAPFLKALKGVKFIGEVSVVKEGQVLRRERGEILFTDYGISGPPVLQLSRRAGEALMKRDKIHIQIDMFPDLDEDELMEMLEIRLGYQPQKTLEFSFTGLLNKRLTPVVLKEAGIKDSQKKCGEVSLTETKKIIRFLKQWKIKITGTQSWKNAQTTAGGIDVGEIDAKTMESKLISGLYFAGEVMDIDGDCGGFNLQWAWSSGYVAGEYAALD</sequence>
<protein>
    <recommendedName>
        <fullName evidence="8">Aminoacetone oxidase family FAD-binding enzyme</fullName>
    </recommendedName>
</protein>
<comment type="cofactor">
    <cofactor evidence="1">
        <name>FAD</name>
        <dbReference type="ChEBI" id="CHEBI:57692"/>
    </cofactor>
</comment>
<evidence type="ECO:0000256" key="2">
    <source>
        <dbReference type="ARBA" id="ARBA00022630"/>
    </source>
</evidence>
<dbReference type="Pfam" id="PF22780">
    <property type="entry name" value="HI0933_like_1st"/>
    <property type="match status" value="1"/>
</dbReference>
<gene>
    <name evidence="6" type="ORF">SAMN05446037_1004114</name>
</gene>
<dbReference type="Gene3D" id="2.40.30.10">
    <property type="entry name" value="Translation factors"/>
    <property type="match status" value="1"/>
</dbReference>
<dbReference type="SUPFAM" id="SSF51905">
    <property type="entry name" value="FAD/NAD(P)-binding domain"/>
    <property type="match status" value="1"/>
</dbReference>
<keyword evidence="3" id="KW-0274">FAD</keyword>
<dbReference type="Pfam" id="PF03486">
    <property type="entry name" value="HI0933_like"/>
    <property type="match status" value="1"/>
</dbReference>
<accession>A0A239BUP7</accession>
<name>A0A239BUP7_9FIRM</name>
<evidence type="ECO:0008006" key="8">
    <source>
        <dbReference type="Google" id="ProtNLM"/>
    </source>
</evidence>
<dbReference type="PANTHER" id="PTHR42887:SF2">
    <property type="entry name" value="OS12G0638800 PROTEIN"/>
    <property type="match status" value="1"/>
</dbReference>
<evidence type="ECO:0000256" key="1">
    <source>
        <dbReference type="ARBA" id="ARBA00001974"/>
    </source>
</evidence>
<evidence type="ECO:0000259" key="4">
    <source>
        <dbReference type="Pfam" id="PF03486"/>
    </source>
</evidence>
<dbReference type="PRINTS" id="PR00411">
    <property type="entry name" value="PNDRDTASEI"/>
</dbReference>
<evidence type="ECO:0000256" key="3">
    <source>
        <dbReference type="ARBA" id="ARBA00022827"/>
    </source>
</evidence>
<dbReference type="InterPro" id="IPR036188">
    <property type="entry name" value="FAD/NAD-bd_sf"/>
</dbReference>
<evidence type="ECO:0000259" key="5">
    <source>
        <dbReference type="Pfam" id="PF22780"/>
    </source>
</evidence>
<dbReference type="InterPro" id="IPR057661">
    <property type="entry name" value="RsdA/BaiN/AoA(So)_Rossmann"/>
</dbReference>
<dbReference type="RefSeq" id="WP_089281898.1">
    <property type="nucleotide sequence ID" value="NZ_FZOJ01000004.1"/>
</dbReference>
<dbReference type="Gene3D" id="1.10.8.260">
    <property type="entry name" value="HI0933 insert domain-like"/>
    <property type="match status" value="1"/>
</dbReference>
<dbReference type="InterPro" id="IPR055178">
    <property type="entry name" value="RsdA/BaiN/AoA(So)-like_dom"/>
</dbReference>
<feature type="domain" description="RsdA/BaiN/AoA(So)-like Rossmann fold-like" evidence="4">
    <location>
        <begin position="6"/>
        <end position="407"/>
    </location>
</feature>
<dbReference type="PRINTS" id="PR00368">
    <property type="entry name" value="FADPNR"/>
</dbReference>
<evidence type="ECO:0000313" key="6">
    <source>
        <dbReference type="EMBL" id="SNS10893.1"/>
    </source>
</evidence>
<dbReference type="SUPFAM" id="SSF160996">
    <property type="entry name" value="HI0933 insert domain-like"/>
    <property type="match status" value="1"/>
</dbReference>
<reference evidence="6 7" key="1">
    <citation type="submission" date="2017-06" db="EMBL/GenBank/DDBJ databases">
        <authorList>
            <person name="Kim H.J."/>
            <person name="Triplett B.A."/>
        </authorList>
    </citation>
    <scope>NUCLEOTIDE SEQUENCE [LARGE SCALE GENOMIC DNA]</scope>
    <source>
        <strain evidence="6 7">SCA</strain>
    </source>
</reference>
<evidence type="ECO:0000313" key="7">
    <source>
        <dbReference type="Proteomes" id="UP000198304"/>
    </source>
</evidence>
<dbReference type="OrthoDB" id="9773233at2"/>
<organism evidence="6 7">
    <name type="scientific">Anaerovirgula multivorans</name>
    <dbReference type="NCBI Taxonomy" id="312168"/>
    <lineage>
        <taxon>Bacteria</taxon>
        <taxon>Bacillati</taxon>
        <taxon>Bacillota</taxon>
        <taxon>Clostridia</taxon>
        <taxon>Peptostreptococcales</taxon>
        <taxon>Natronincolaceae</taxon>
        <taxon>Anaerovirgula</taxon>
    </lineage>
</organism>
<feature type="domain" description="RsdA/BaiN/AoA(So)-like insert" evidence="5">
    <location>
        <begin position="192"/>
        <end position="353"/>
    </location>
</feature>
<dbReference type="InterPro" id="IPR023166">
    <property type="entry name" value="BaiN-like_dom_sf"/>
</dbReference>
<dbReference type="Proteomes" id="UP000198304">
    <property type="component" value="Unassembled WGS sequence"/>
</dbReference>
<proteinExistence type="predicted"/>
<dbReference type="AlphaFoldDB" id="A0A239BUP7"/>
<dbReference type="InterPro" id="IPR004792">
    <property type="entry name" value="BaiN-like"/>
</dbReference>
<dbReference type="PANTHER" id="PTHR42887">
    <property type="entry name" value="OS12G0638800 PROTEIN"/>
    <property type="match status" value="1"/>
</dbReference>
<keyword evidence="7" id="KW-1185">Reference proteome</keyword>
<dbReference type="NCBIfam" id="TIGR00275">
    <property type="entry name" value="aminoacetone oxidase family FAD-binding enzyme"/>
    <property type="match status" value="1"/>
</dbReference>